<proteinExistence type="predicted"/>
<evidence type="ECO:0000313" key="2">
    <source>
        <dbReference type="EMBL" id="PIO10011.1"/>
    </source>
</evidence>
<sequence length="165" mass="18366">MYIDPGCGTTINYVFLMTRLKPGNLFRPFPPPFPLPFPPPQQRLMRTNLGLSILKEPGVTIWNQDELSQEEGVESGRQEESRPSDSKEVDESGVSQEEAGVSVSQEEAGVNFSLEVAGPSRSSIQSQVPPLRLHTKRPRKGTVTEEASLRLMREATNFFQEPHGT</sequence>
<gene>
    <name evidence="2" type="ORF">AB205_0060580</name>
</gene>
<feature type="compositionally biased region" description="Basic and acidic residues" evidence="1">
    <location>
        <begin position="74"/>
        <end position="90"/>
    </location>
</feature>
<dbReference type="AlphaFoldDB" id="A0A2G9Q4C3"/>
<protein>
    <submittedName>
        <fullName evidence="2">Uncharacterized protein</fullName>
    </submittedName>
</protein>
<organism evidence="2 3">
    <name type="scientific">Aquarana catesbeiana</name>
    <name type="common">American bullfrog</name>
    <name type="synonym">Rana catesbeiana</name>
    <dbReference type="NCBI Taxonomy" id="8400"/>
    <lineage>
        <taxon>Eukaryota</taxon>
        <taxon>Metazoa</taxon>
        <taxon>Chordata</taxon>
        <taxon>Craniata</taxon>
        <taxon>Vertebrata</taxon>
        <taxon>Euteleostomi</taxon>
        <taxon>Amphibia</taxon>
        <taxon>Batrachia</taxon>
        <taxon>Anura</taxon>
        <taxon>Neobatrachia</taxon>
        <taxon>Ranoidea</taxon>
        <taxon>Ranidae</taxon>
        <taxon>Aquarana</taxon>
    </lineage>
</organism>
<dbReference type="EMBL" id="KZ369567">
    <property type="protein sequence ID" value="PIO10011.1"/>
    <property type="molecule type" value="Genomic_DNA"/>
</dbReference>
<reference evidence="3" key="1">
    <citation type="journal article" date="2017" name="Nat. Commun.">
        <title>The North American bullfrog draft genome provides insight into hormonal regulation of long noncoding RNA.</title>
        <authorList>
            <person name="Hammond S.A."/>
            <person name="Warren R.L."/>
            <person name="Vandervalk B.P."/>
            <person name="Kucuk E."/>
            <person name="Khan H."/>
            <person name="Gibb E.A."/>
            <person name="Pandoh P."/>
            <person name="Kirk H."/>
            <person name="Zhao Y."/>
            <person name="Jones M."/>
            <person name="Mungall A.J."/>
            <person name="Coope R."/>
            <person name="Pleasance S."/>
            <person name="Moore R.A."/>
            <person name="Holt R.A."/>
            <person name="Round J.M."/>
            <person name="Ohora S."/>
            <person name="Walle B.V."/>
            <person name="Veldhoen N."/>
            <person name="Helbing C.C."/>
            <person name="Birol I."/>
        </authorList>
    </citation>
    <scope>NUCLEOTIDE SEQUENCE [LARGE SCALE GENOMIC DNA]</scope>
</reference>
<dbReference type="Proteomes" id="UP000228934">
    <property type="component" value="Unassembled WGS sequence"/>
</dbReference>
<dbReference type="OrthoDB" id="6152242at2759"/>
<keyword evidence="3" id="KW-1185">Reference proteome</keyword>
<name>A0A2G9Q4C3_AQUCT</name>
<evidence type="ECO:0000256" key="1">
    <source>
        <dbReference type="SAM" id="MobiDB-lite"/>
    </source>
</evidence>
<evidence type="ECO:0000313" key="3">
    <source>
        <dbReference type="Proteomes" id="UP000228934"/>
    </source>
</evidence>
<accession>A0A2G9Q4C3</accession>
<feature type="region of interest" description="Disordered" evidence="1">
    <location>
        <begin position="62"/>
        <end position="144"/>
    </location>
</feature>